<evidence type="ECO:0000256" key="2">
    <source>
        <dbReference type="ARBA" id="ARBA00012224"/>
    </source>
</evidence>
<organism evidence="7 8">
    <name type="scientific">Halobacillus litoralis</name>
    <dbReference type="NCBI Taxonomy" id="45668"/>
    <lineage>
        <taxon>Bacteria</taxon>
        <taxon>Bacillati</taxon>
        <taxon>Bacillota</taxon>
        <taxon>Bacilli</taxon>
        <taxon>Bacillales</taxon>
        <taxon>Bacillaceae</taxon>
        <taxon>Halobacillus</taxon>
    </lineage>
</organism>
<keyword evidence="4 7" id="KW-0456">Lyase</keyword>
<dbReference type="PANTHER" id="PTHR43525:SF1">
    <property type="entry name" value="PROTEIN MALY"/>
    <property type="match status" value="1"/>
</dbReference>
<dbReference type="NCBIfam" id="TIGR04350">
    <property type="entry name" value="C_S_lyase_PatB"/>
    <property type="match status" value="1"/>
</dbReference>
<evidence type="ECO:0000313" key="8">
    <source>
        <dbReference type="Proteomes" id="UP000460949"/>
    </source>
</evidence>
<comment type="caution">
    <text evidence="7">The sequence shown here is derived from an EMBL/GenBank/DDBJ whole genome shotgun (WGS) entry which is preliminary data.</text>
</comment>
<evidence type="ECO:0000313" key="7">
    <source>
        <dbReference type="EMBL" id="MYL21143.1"/>
    </source>
</evidence>
<sequence>MEARTLEEFQQYTPRTGTRSVKWDLIEDFYQDKDVLPMWVADMDFKTPQAVTDALTSRVEHGIFGYTIPDQDVKESITAWLRDRHGWETETDWITFSPGVIPSLHMIIQSLTEIGDNVLIQTPVYPPFYSVVRDHGRHIVKNQLLYKEDRYEIDFEDFENKIKDNHVTMFILCNPHNPVGRVWTKQELEEMSRICRKHGVKIAADEIHADLILPPNKHIPMASLSEETNQQTITCLSPTKTFNLAGLQASYVMTANKEYKKKLDKHFKNQGMMMLNTLGITAMEAAYKHGSEWLDTLTEVLKDHRDYVIQRMENETKSVRALPIEGTYLLWIDCTQMGLSQAELKSFMQKEARVGLNDGASFGEEGRGFMRLNLAAPMSTLEEGVTRIIHAVQAFEQS</sequence>
<evidence type="ECO:0000256" key="5">
    <source>
        <dbReference type="ARBA" id="ARBA00037974"/>
    </source>
</evidence>
<dbReference type="InterPro" id="IPR015422">
    <property type="entry name" value="PyrdxlP-dep_Trfase_small"/>
</dbReference>
<dbReference type="InterPro" id="IPR004839">
    <property type="entry name" value="Aminotransferase_I/II_large"/>
</dbReference>
<name>A0A845DU13_9BACI</name>
<dbReference type="AlphaFoldDB" id="A0A845DU13"/>
<evidence type="ECO:0000256" key="3">
    <source>
        <dbReference type="ARBA" id="ARBA00022898"/>
    </source>
</evidence>
<dbReference type="Pfam" id="PF00155">
    <property type="entry name" value="Aminotran_1_2"/>
    <property type="match status" value="1"/>
</dbReference>
<keyword evidence="3" id="KW-0663">Pyridoxal phosphate</keyword>
<protein>
    <recommendedName>
        <fullName evidence="2">cysteine-S-conjugate beta-lyase</fullName>
        <ecNumber evidence="2">4.4.1.13</ecNumber>
    </recommendedName>
</protein>
<comment type="cofactor">
    <cofactor evidence="1">
        <name>pyridoxal 5'-phosphate</name>
        <dbReference type="ChEBI" id="CHEBI:597326"/>
    </cofactor>
</comment>
<dbReference type="GO" id="GO:0047804">
    <property type="term" value="F:cysteine-S-conjugate beta-lyase activity"/>
    <property type="evidence" value="ECO:0007669"/>
    <property type="project" value="UniProtKB-EC"/>
</dbReference>
<dbReference type="InterPro" id="IPR051798">
    <property type="entry name" value="Class-II_PLP-Dep_Aminotrans"/>
</dbReference>
<dbReference type="SUPFAM" id="SSF53383">
    <property type="entry name" value="PLP-dependent transferases"/>
    <property type="match status" value="1"/>
</dbReference>
<dbReference type="PANTHER" id="PTHR43525">
    <property type="entry name" value="PROTEIN MALY"/>
    <property type="match status" value="1"/>
</dbReference>
<accession>A0A845DU13</accession>
<dbReference type="GO" id="GO:0030170">
    <property type="term" value="F:pyridoxal phosphate binding"/>
    <property type="evidence" value="ECO:0007669"/>
    <property type="project" value="InterPro"/>
</dbReference>
<feature type="domain" description="Aminotransferase class I/classII large" evidence="6">
    <location>
        <begin position="38"/>
        <end position="388"/>
    </location>
</feature>
<dbReference type="InterPro" id="IPR015421">
    <property type="entry name" value="PyrdxlP-dep_Trfase_major"/>
</dbReference>
<dbReference type="EMBL" id="WMET01000003">
    <property type="protein sequence ID" value="MYL21143.1"/>
    <property type="molecule type" value="Genomic_DNA"/>
</dbReference>
<dbReference type="InterPro" id="IPR027619">
    <property type="entry name" value="C-S_lyase_PatB-like"/>
</dbReference>
<evidence type="ECO:0000259" key="6">
    <source>
        <dbReference type="Pfam" id="PF00155"/>
    </source>
</evidence>
<dbReference type="Gene3D" id="3.90.1150.10">
    <property type="entry name" value="Aspartate Aminotransferase, domain 1"/>
    <property type="match status" value="1"/>
</dbReference>
<dbReference type="InterPro" id="IPR015424">
    <property type="entry name" value="PyrdxlP-dep_Trfase"/>
</dbReference>
<evidence type="ECO:0000256" key="1">
    <source>
        <dbReference type="ARBA" id="ARBA00001933"/>
    </source>
</evidence>
<dbReference type="EC" id="4.4.1.13" evidence="2"/>
<proteinExistence type="inferred from homology"/>
<dbReference type="OrthoDB" id="9802872at2"/>
<dbReference type="RefSeq" id="WP_160838540.1">
    <property type="nucleotide sequence ID" value="NZ_WMET01000003.1"/>
</dbReference>
<comment type="similarity">
    <text evidence="5">Belongs to the class-II pyridoxal-phosphate-dependent aminotransferase family. MalY/PatB cystathionine beta-lyase subfamily.</text>
</comment>
<dbReference type="Proteomes" id="UP000460949">
    <property type="component" value="Unassembled WGS sequence"/>
</dbReference>
<dbReference type="Gene3D" id="3.40.640.10">
    <property type="entry name" value="Type I PLP-dependent aspartate aminotransferase-like (Major domain)"/>
    <property type="match status" value="1"/>
</dbReference>
<evidence type="ECO:0000256" key="4">
    <source>
        <dbReference type="ARBA" id="ARBA00023239"/>
    </source>
</evidence>
<reference evidence="7 8" key="1">
    <citation type="submission" date="2019-11" db="EMBL/GenBank/DDBJ databases">
        <title>Genome sequences of 17 halophilic strains isolated from different environments.</title>
        <authorList>
            <person name="Furrow R.E."/>
        </authorList>
    </citation>
    <scope>NUCLEOTIDE SEQUENCE [LARGE SCALE GENOMIC DNA]</scope>
    <source>
        <strain evidence="7 8">22511_23_Filter</strain>
    </source>
</reference>
<gene>
    <name evidence="7" type="ORF">GLW04_14660</name>
</gene>
<dbReference type="CDD" id="cd00609">
    <property type="entry name" value="AAT_like"/>
    <property type="match status" value="1"/>
</dbReference>